<evidence type="ECO:0000313" key="4">
    <source>
        <dbReference type="Proteomes" id="UP000681722"/>
    </source>
</evidence>
<keyword evidence="1" id="KW-0547">Nucleotide-binding</keyword>
<reference evidence="3" key="1">
    <citation type="submission" date="2021-02" db="EMBL/GenBank/DDBJ databases">
        <authorList>
            <person name="Nowell W R."/>
        </authorList>
    </citation>
    <scope>NUCLEOTIDE SEQUENCE</scope>
</reference>
<comment type="similarity">
    <text evidence="1">Belongs to the helicase family.</text>
</comment>
<dbReference type="Pfam" id="PF05970">
    <property type="entry name" value="PIF1"/>
    <property type="match status" value="1"/>
</dbReference>
<proteinExistence type="inferred from homology"/>
<comment type="catalytic activity">
    <reaction evidence="1">
        <text>ATP + H2O = ADP + phosphate + H(+)</text>
        <dbReference type="Rhea" id="RHEA:13065"/>
        <dbReference type="ChEBI" id="CHEBI:15377"/>
        <dbReference type="ChEBI" id="CHEBI:15378"/>
        <dbReference type="ChEBI" id="CHEBI:30616"/>
        <dbReference type="ChEBI" id="CHEBI:43474"/>
        <dbReference type="ChEBI" id="CHEBI:456216"/>
        <dbReference type="EC" id="5.6.2.3"/>
    </reaction>
</comment>
<dbReference type="GO" id="GO:0006310">
    <property type="term" value="P:DNA recombination"/>
    <property type="evidence" value="ECO:0007669"/>
    <property type="project" value="UniProtKB-KW"/>
</dbReference>
<dbReference type="EC" id="5.6.2.3" evidence="1"/>
<dbReference type="SUPFAM" id="SSF52540">
    <property type="entry name" value="P-loop containing nucleoside triphosphate hydrolases"/>
    <property type="match status" value="1"/>
</dbReference>
<keyword evidence="1" id="KW-0227">DNA damage</keyword>
<dbReference type="Gene3D" id="3.40.50.300">
    <property type="entry name" value="P-loop containing nucleotide triphosphate hydrolases"/>
    <property type="match status" value="1"/>
</dbReference>
<accession>A0A8S2XVK6</accession>
<keyword evidence="1" id="KW-0234">DNA repair</keyword>
<evidence type="ECO:0000313" key="3">
    <source>
        <dbReference type="EMBL" id="CAF4516765.1"/>
    </source>
</evidence>
<keyword evidence="1" id="KW-0347">Helicase</keyword>
<dbReference type="AlphaFoldDB" id="A0A8S2XVK6"/>
<dbReference type="InterPro" id="IPR027417">
    <property type="entry name" value="P-loop_NTPase"/>
</dbReference>
<sequence length="329" mass="36995">MKNQMKLIQTMVLYIPKNFARDDLSETDDSEDLVALLEFNDDHDMTSELSDSDAQTMKPNDAYIHDAILSIKQTGRFSYSTKNQSTVPHLSAATTANQTSSIINTESYHKEATTSHIRLNKIWKKQLKAKQKAREKMLNGEEGEHEDQNFAEATNVNRNVVDLDDENQLLMCVPGSGGTGKSQLIHAIIEYLSITKRSHELRKLTPTSNAAAQIDGLTIHSFTSYRNLKKISAVQRTTIEKEWRHVRYIIIDEMSMVGVYLLGQLGGFLTLAKHCSPSIPFGDINVIFFGDFIQYDPVGDQSLYSDIISNKTQKKKKIKETRVATCASG</sequence>
<dbReference type="GO" id="GO:0006281">
    <property type="term" value="P:DNA repair"/>
    <property type="evidence" value="ECO:0007669"/>
    <property type="project" value="UniProtKB-KW"/>
</dbReference>
<feature type="domain" description="DNA helicase Pif1-like DEAD-box helicase" evidence="2">
    <location>
        <begin position="166"/>
        <end position="311"/>
    </location>
</feature>
<dbReference type="InterPro" id="IPR010285">
    <property type="entry name" value="DNA_helicase_pif1-like_DEAD"/>
</dbReference>
<dbReference type="EMBL" id="CAJOBC010108967">
    <property type="protein sequence ID" value="CAF4516765.1"/>
    <property type="molecule type" value="Genomic_DNA"/>
</dbReference>
<dbReference type="GO" id="GO:0005524">
    <property type="term" value="F:ATP binding"/>
    <property type="evidence" value="ECO:0007669"/>
    <property type="project" value="UniProtKB-KW"/>
</dbReference>
<dbReference type="PANTHER" id="PTHR47642">
    <property type="entry name" value="ATP-DEPENDENT DNA HELICASE"/>
    <property type="match status" value="1"/>
</dbReference>
<dbReference type="OrthoDB" id="416437at2759"/>
<comment type="caution">
    <text evidence="3">The sequence shown here is derived from an EMBL/GenBank/DDBJ whole genome shotgun (WGS) entry which is preliminary data.</text>
</comment>
<evidence type="ECO:0000256" key="1">
    <source>
        <dbReference type="RuleBase" id="RU363044"/>
    </source>
</evidence>
<comment type="cofactor">
    <cofactor evidence="1">
        <name>Mg(2+)</name>
        <dbReference type="ChEBI" id="CHEBI:18420"/>
    </cofactor>
</comment>
<dbReference type="Proteomes" id="UP000681722">
    <property type="component" value="Unassembled WGS sequence"/>
</dbReference>
<dbReference type="GO" id="GO:0000723">
    <property type="term" value="P:telomere maintenance"/>
    <property type="evidence" value="ECO:0007669"/>
    <property type="project" value="InterPro"/>
</dbReference>
<organism evidence="3 4">
    <name type="scientific">Didymodactylos carnosus</name>
    <dbReference type="NCBI Taxonomy" id="1234261"/>
    <lineage>
        <taxon>Eukaryota</taxon>
        <taxon>Metazoa</taxon>
        <taxon>Spiralia</taxon>
        <taxon>Gnathifera</taxon>
        <taxon>Rotifera</taxon>
        <taxon>Eurotatoria</taxon>
        <taxon>Bdelloidea</taxon>
        <taxon>Philodinida</taxon>
        <taxon>Philodinidae</taxon>
        <taxon>Didymodactylos</taxon>
    </lineage>
</organism>
<evidence type="ECO:0000259" key="2">
    <source>
        <dbReference type="Pfam" id="PF05970"/>
    </source>
</evidence>
<protein>
    <recommendedName>
        <fullName evidence="1">ATP-dependent DNA helicase</fullName>
        <ecNumber evidence="1">5.6.2.3</ecNumber>
    </recommendedName>
</protein>
<keyword evidence="1" id="KW-0378">Hydrolase</keyword>
<keyword evidence="1" id="KW-0233">DNA recombination</keyword>
<dbReference type="GO" id="GO:0016787">
    <property type="term" value="F:hydrolase activity"/>
    <property type="evidence" value="ECO:0007669"/>
    <property type="project" value="UniProtKB-KW"/>
</dbReference>
<dbReference type="InterPro" id="IPR051055">
    <property type="entry name" value="PIF1_helicase"/>
</dbReference>
<dbReference type="GO" id="GO:0043139">
    <property type="term" value="F:5'-3' DNA helicase activity"/>
    <property type="evidence" value="ECO:0007669"/>
    <property type="project" value="UniProtKB-EC"/>
</dbReference>
<name>A0A8S2XVK6_9BILA</name>
<gene>
    <name evidence="3" type="ORF">SRO942_LOCUS45577</name>
</gene>
<keyword evidence="1" id="KW-0067">ATP-binding</keyword>